<organism evidence="2 3">
    <name type="scientific">Kitasatospora griseola</name>
    <name type="common">Streptomyces griseolosporeus</name>
    <dbReference type="NCBI Taxonomy" id="2064"/>
    <lineage>
        <taxon>Bacteria</taxon>
        <taxon>Bacillati</taxon>
        <taxon>Actinomycetota</taxon>
        <taxon>Actinomycetes</taxon>
        <taxon>Kitasatosporales</taxon>
        <taxon>Streptomycetaceae</taxon>
        <taxon>Kitasatospora</taxon>
    </lineage>
</organism>
<reference evidence="2 3" key="1">
    <citation type="submission" date="2015-02" db="EMBL/GenBank/DDBJ databases">
        <title>Draft genome sequence of Kitasatospora griseola MF730-N6, a bafilomycin, terpentecin and satosporin producer.</title>
        <authorList>
            <person name="Arens J.C."/>
            <person name="Haltli B."/>
            <person name="Kerr R.G."/>
        </authorList>
    </citation>
    <scope>NUCLEOTIDE SEQUENCE [LARGE SCALE GENOMIC DNA]</scope>
    <source>
        <strain evidence="2 3">MF730-N6</strain>
    </source>
</reference>
<sequence length="86" mass="8881">MQFGRDGSGVLARVAPLVKAQEFGKQFGALAVAGAGDQGEMGRVSTFRTEVGRTRTPLSQVRAGSASGRQSSVQPVDQGQSTSLVT</sequence>
<feature type="region of interest" description="Disordered" evidence="1">
    <location>
        <begin position="47"/>
        <end position="86"/>
    </location>
</feature>
<accession>A0A0D0PV29</accession>
<dbReference type="Proteomes" id="UP000032066">
    <property type="component" value="Unassembled WGS sequence"/>
</dbReference>
<evidence type="ECO:0000313" key="2">
    <source>
        <dbReference type="EMBL" id="KIQ66394.1"/>
    </source>
</evidence>
<dbReference type="EMBL" id="JXZB01000001">
    <property type="protein sequence ID" value="KIQ66394.1"/>
    <property type="molecule type" value="Genomic_DNA"/>
</dbReference>
<comment type="caution">
    <text evidence="2">The sequence shown here is derived from an EMBL/GenBank/DDBJ whole genome shotgun (WGS) entry which is preliminary data.</text>
</comment>
<proteinExistence type="predicted"/>
<name>A0A0D0PV29_KITGR</name>
<gene>
    <name evidence="2" type="ORF">TR51_01850</name>
</gene>
<feature type="compositionally biased region" description="Polar residues" evidence="1">
    <location>
        <begin position="67"/>
        <end position="86"/>
    </location>
</feature>
<evidence type="ECO:0000313" key="3">
    <source>
        <dbReference type="Proteomes" id="UP000032066"/>
    </source>
</evidence>
<evidence type="ECO:0000256" key="1">
    <source>
        <dbReference type="SAM" id="MobiDB-lite"/>
    </source>
</evidence>
<keyword evidence="3" id="KW-1185">Reference proteome</keyword>
<protein>
    <submittedName>
        <fullName evidence="2">Uncharacterized protein</fullName>
    </submittedName>
</protein>
<dbReference type="AlphaFoldDB" id="A0A0D0PV29"/>